<proteinExistence type="predicted"/>
<dbReference type="AlphaFoldDB" id="A0A9N7NG71"/>
<dbReference type="EMBL" id="CACSLK010027773">
    <property type="protein sequence ID" value="CAA0829173.1"/>
    <property type="molecule type" value="Genomic_DNA"/>
</dbReference>
<comment type="caution">
    <text evidence="1">The sequence shown here is derived from an EMBL/GenBank/DDBJ whole genome shotgun (WGS) entry which is preliminary data.</text>
</comment>
<name>A0A9N7NG71_STRHE</name>
<protein>
    <submittedName>
        <fullName evidence="1">Uncharacterized protein</fullName>
    </submittedName>
</protein>
<keyword evidence="2" id="KW-1185">Reference proteome</keyword>
<reference evidence="1" key="1">
    <citation type="submission" date="2019-12" db="EMBL/GenBank/DDBJ databases">
        <authorList>
            <person name="Scholes J."/>
        </authorList>
    </citation>
    <scope>NUCLEOTIDE SEQUENCE</scope>
</reference>
<evidence type="ECO:0000313" key="1">
    <source>
        <dbReference type="EMBL" id="CAA0829173.1"/>
    </source>
</evidence>
<evidence type="ECO:0000313" key="2">
    <source>
        <dbReference type="Proteomes" id="UP001153555"/>
    </source>
</evidence>
<dbReference type="Proteomes" id="UP001153555">
    <property type="component" value="Unassembled WGS sequence"/>
</dbReference>
<accession>A0A9N7NG71</accession>
<organism evidence="1 2">
    <name type="scientific">Striga hermonthica</name>
    <name type="common">Purple witchweed</name>
    <name type="synonym">Buchnera hermonthica</name>
    <dbReference type="NCBI Taxonomy" id="68872"/>
    <lineage>
        <taxon>Eukaryota</taxon>
        <taxon>Viridiplantae</taxon>
        <taxon>Streptophyta</taxon>
        <taxon>Embryophyta</taxon>
        <taxon>Tracheophyta</taxon>
        <taxon>Spermatophyta</taxon>
        <taxon>Magnoliopsida</taxon>
        <taxon>eudicotyledons</taxon>
        <taxon>Gunneridae</taxon>
        <taxon>Pentapetalae</taxon>
        <taxon>asterids</taxon>
        <taxon>lamiids</taxon>
        <taxon>Lamiales</taxon>
        <taxon>Orobanchaceae</taxon>
        <taxon>Buchnereae</taxon>
        <taxon>Striga</taxon>
    </lineage>
</organism>
<gene>
    <name evidence="1" type="ORF">SHERM_24760</name>
</gene>
<sequence>MDPRRVVPSAVSDPIVRQVGFFALMGRSDPIPSSSPASNFSPSGNSLSPVMIPPPRHLSIGQSRNLDMAPALQFLSAATIHLNSYPLPRPRMFPRILGIVHWRRCECCEIARQCTRWRRANDGKLLKEKTTKAEHRAIQEAQRAAKAASKGHIFLVKNYGNKVTYDLF</sequence>